<evidence type="ECO:0000256" key="1">
    <source>
        <dbReference type="ARBA" id="ARBA00004141"/>
    </source>
</evidence>
<evidence type="ECO:0000256" key="5">
    <source>
        <dbReference type="ARBA" id="ARBA00022989"/>
    </source>
</evidence>
<keyword evidence="7" id="KW-0413">Isomerase</keyword>
<feature type="transmembrane region" description="Helical" evidence="8">
    <location>
        <begin position="80"/>
        <end position="101"/>
    </location>
</feature>
<evidence type="ECO:0000256" key="6">
    <source>
        <dbReference type="ARBA" id="ARBA00023136"/>
    </source>
</evidence>
<gene>
    <name evidence="9" type="ORF">G3T36_09210</name>
</gene>
<dbReference type="GO" id="GO:0016020">
    <property type="term" value="C:membrane"/>
    <property type="evidence" value="ECO:0007669"/>
    <property type="project" value="UniProtKB-SubCell"/>
</dbReference>
<evidence type="ECO:0000256" key="7">
    <source>
        <dbReference type="ARBA" id="ARBA00023235"/>
    </source>
</evidence>
<dbReference type="GO" id="GO:0016872">
    <property type="term" value="F:intramolecular lyase activity"/>
    <property type="evidence" value="ECO:0007669"/>
    <property type="project" value="InterPro"/>
</dbReference>
<evidence type="ECO:0000313" key="10">
    <source>
        <dbReference type="Proteomes" id="UP000474967"/>
    </source>
</evidence>
<evidence type="ECO:0000256" key="2">
    <source>
        <dbReference type="ARBA" id="ARBA00004829"/>
    </source>
</evidence>
<dbReference type="AlphaFoldDB" id="A0A6L9XXD8"/>
<feature type="transmembrane region" description="Helical" evidence="8">
    <location>
        <begin position="35"/>
        <end position="60"/>
    </location>
</feature>
<dbReference type="EMBL" id="JAAGWY010000002">
    <property type="protein sequence ID" value="NEN06053.1"/>
    <property type="molecule type" value="Genomic_DNA"/>
</dbReference>
<evidence type="ECO:0000256" key="4">
    <source>
        <dbReference type="ARBA" id="ARBA00022746"/>
    </source>
</evidence>
<comment type="caution">
    <text evidence="9">The sequence shown here is derived from an EMBL/GenBank/DDBJ whole genome shotgun (WGS) entry which is preliminary data.</text>
</comment>
<organism evidence="9 10">
    <name type="scientific">Leifsonia tongyongensis</name>
    <dbReference type="NCBI Taxonomy" id="1268043"/>
    <lineage>
        <taxon>Bacteria</taxon>
        <taxon>Bacillati</taxon>
        <taxon>Actinomycetota</taxon>
        <taxon>Actinomycetes</taxon>
        <taxon>Micrococcales</taxon>
        <taxon>Microbacteriaceae</taxon>
        <taxon>Leifsonia</taxon>
    </lineage>
</organism>
<sequence length="108" mass="12157">MSILYLLSLLGALGCMVLLDRRFRLFFWRDAWRATVVGVIGLVFFVVWDLLGIALGIFARGEAPISTGVLIAPELPIEELFFLAFLCYLTMILIAGARLVLDRGRRRP</sequence>
<dbReference type="Proteomes" id="UP000474967">
    <property type="component" value="Unassembled WGS sequence"/>
</dbReference>
<dbReference type="RefSeq" id="WP_163289507.1">
    <property type="nucleotide sequence ID" value="NZ_JAAGWY010000002.1"/>
</dbReference>
<dbReference type="NCBIfam" id="TIGR03462">
    <property type="entry name" value="CarR_dom_SF"/>
    <property type="match status" value="1"/>
</dbReference>
<accession>A0A6L9XXD8</accession>
<keyword evidence="10" id="KW-1185">Reference proteome</keyword>
<feature type="transmembrane region" description="Helical" evidence="8">
    <location>
        <begin position="6"/>
        <end position="23"/>
    </location>
</feature>
<dbReference type="GO" id="GO:0045436">
    <property type="term" value="F:lycopene beta cyclase activity"/>
    <property type="evidence" value="ECO:0007669"/>
    <property type="project" value="UniProtKB-ARBA"/>
</dbReference>
<protein>
    <submittedName>
        <fullName evidence="9">Lycopene cyclase domain-containing protein</fullName>
    </submittedName>
</protein>
<evidence type="ECO:0000313" key="9">
    <source>
        <dbReference type="EMBL" id="NEN06053.1"/>
    </source>
</evidence>
<evidence type="ECO:0000256" key="8">
    <source>
        <dbReference type="SAM" id="Phobius"/>
    </source>
</evidence>
<dbReference type="GO" id="GO:0016117">
    <property type="term" value="P:carotenoid biosynthetic process"/>
    <property type="evidence" value="ECO:0007669"/>
    <property type="project" value="UniProtKB-KW"/>
</dbReference>
<proteinExistence type="predicted"/>
<evidence type="ECO:0000256" key="3">
    <source>
        <dbReference type="ARBA" id="ARBA00022692"/>
    </source>
</evidence>
<comment type="pathway">
    <text evidence="2">Carotenoid biosynthesis.</text>
</comment>
<dbReference type="InterPro" id="IPR017825">
    <property type="entry name" value="Lycopene_cyclase_dom"/>
</dbReference>
<keyword evidence="6 8" id="KW-0472">Membrane</keyword>
<reference evidence="9 10" key="1">
    <citation type="journal article" date="2014" name="J. Microbiol.">
        <title>Diaminobutyricibacter tongyongensis gen. nov., sp. nov. and Homoserinibacter gongjuensis gen. nov., sp. nov. belong to the family Microbacteriaceae.</title>
        <authorList>
            <person name="Kim S.J."/>
            <person name="Ahn J.H."/>
            <person name="Weon H.Y."/>
            <person name="Hamada M."/>
            <person name="Suzuki K."/>
            <person name="Kwon S.W."/>
        </authorList>
    </citation>
    <scope>NUCLEOTIDE SEQUENCE [LARGE SCALE GENOMIC DNA]</scope>
    <source>
        <strain evidence="9 10">NBRC 108724</strain>
    </source>
</reference>
<keyword evidence="4" id="KW-0125">Carotenoid biosynthesis</keyword>
<keyword evidence="3 8" id="KW-0812">Transmembrane</keyword>
<comment type="subcellular location">
    <subcellularLocation>
        <location evidence="1">Membrane</location>
        <topology evidence="1">Multi-pass membrane protein</topology>
    </subcellularLocation>
</comment>
<name>A0A6L9XXD8_9MICO</name>
<keyword evidence="5 8" id="KW-1133">Transmembrane helix</keyword>